<evidence type="ECO:0000259" key="5">
    <source>
        <dbReference type="Pfam" id="PF25974"/>
    </source>
</evidence>
<dbReference type="InterPro" id="IPR052986">
    <property type="entry name" value="VLIG_GTPase"/>
</dbReference>
<proteinExistence type="predicted"/>
<feature type="compositionally biased region" description="Basic residues" evidence="2">
    <location>
        <begin position="1"/>
        <end position="16"/>
    </location>
</feature>
<dbReference type="PANTHER" id="PTHR14819:SF9">
    <property type="entry name" value="UP-REGULATOR OF CELL PROLIFERATION-LIKE"/>
    <property type="match status" value="1"/>
</dbReference>
<dbReference type="Proteomes" id="UP000264800">
    <property type="component" value="Unplaced"/>
</dbReference>
<reference evidence="6" key="2">
    <citation type="submission" date="2025-09" db="UniProtKB">
        <authorList>
            <consortium name="Ensembl"/>
        </authorList>
    </citation>
    <scope>IDENTIFICATION</scope>
</reference>
<dbReference type="Pfam" id="PF25683">
    <property type="entry name" value="URGCP_GTPase"/>
    <property type="match status" value="1"/>
</dbReference>
<evidence type="ECO:0000256" key="1">
    <source>
        <dbReference type="SAM" id="Coils"/>
    </source>
</evidence>
<feature type="region of interest" description="Disordered" evidence="2">
    <location>
        <begin position="84"/>
        <end position="109"/>
    </location>
</feature>
<dbReference type="InterPro" id="IPR057365">
    <property type="entry name" value="URGCP"/>
</dbReference>
<dbReference type="KEGG" id="kmr:108243493"/>
<dbReference type="RefSeq" id="XP_017284438.1">
    <property type="nucleotide sequence ID" value="XM_017428949.2"/>
</dbReference>
<feature type="compositionally biased region" description="Polar residues" evidence="2">
    <location>
        <begin position="86"/>
        <end position="95"/>
    </location>
</feature>
<name>A0A3Q3AJN7_KRYMA</name>
<dbReference type="GeneTree" id="ENSGT00940000154390"/>
<dbReference type="Pfam" id="PF25974">
    <property type="entry name" value="URGCP_9th"/>
    <property type="match status" value="1"/>
</dbReference>
<dbReference type="Ensembl" id="ENSKMAT00000011772.1">
    <property type="protein sequence ID" value="ENSKMAP00000011594.1"/>
    <property type="gene ID" value="ENSKMAG00000008731.1"/>
</dbReference>
<dbReference type="OrthoDB" id="1597724at2759"/>
<evidence type="ECO:0000259" key="3">
    <source>
        <dbReference type="Pfam" id="PF25496"/>
    </source>
</evidence>
<evidence type="ECO:0000259" key="4">
    <source>
        <dbReference type="Pfam" id="PF25683"/>
    </source>
</evidence>
<dbReference type="PANTHER" id="PTHR14819">
    <property type="entry name" value="GTP-BINDING"/>
    <property type="match status" value="1"/>
</dbReference>
<dbReference type="CTD" id="100001880"/>
<feature type="coiled-coil region" evidence="1">
    <location>
        <begin position="1035"/>
        <end position="1066"/>
    </location>
</feature>
<dbReference type="STRING" id="37003.ENSKMAP00000011594"/>
<dbReference type="InterPro" id="IPR030383">
    <property type="entry name" value="G_VLIG_dom"/>
</dbReference>
<feature type="domain" description="Up-regulator of cell proliferation-like" evidence="3">
    <location>
        <begin position="112"/>
        <end position="407"/>
    </location>
</feature>
<dbReference type="GeneID" id="108243493"/>
<dbReference type="OMA" id="ISMVIKP"/>
<accession>A0A3Q3AJN7</accession>
<keyword evidence="1" id="KW-0175">Coiled coil</keyword>
<reference evidence="6" key="1">
    <citation type="submission" date="2025-08" db="UniProtKB">
        <authorList>
            <consortium name="Ensembl"/>
        </authorList>
    </citation>
    <scope>IDENTIFICATION</scope>
</reference>
<keyword evidence="7" id="KW-1185">Reference proteome</keyword>
<evidence type="ECO:0000313" key="6">
    <source>
        <dbReference type="Ensembl" id="ENSKMAP00000011594.1"/>
    </source>
</evidence>
<evidence type="ECO:0000256" key="2">
    <source>
        <dbReference type="SAM" id="MobiDB-lite"/>
    </source>
</evidence>
<organism evidence="6 7">
    <name type="scientific">Kryptolebias marmoratus</name>
    <name type="common">Mangrove killifish</name>
    <name type="synonym">Rivulus marmoratus</name>
    <dbReference type="NCBI Taxonomy" id="37003"/>
    <lineage>
        <taxon>Eukaryota</taxon>
        <taxon>Metazoa</taxon>
        <taxon>Chordata</taxon>
        <taxon>Craniata</taxon>
        <taxon>Vertebrata</taxon>
        <taxon>Euteleostomi</taxon>
        <taxon>Actinopterygii</taxon>
        <taxon>Neopterygii</taxon>
        <taxon>Teleostei</taxon>
        <taxon>Neoteleostei</taxon>
        <taxon>Acanthomorphata</taxon>
        <taxon>Ovalentaria</taxon>
        <taxon>Atherinomorphae</taxon>
        <taxon>Cyprinodontiformes</taxon>
        <taxon>Rivulidae</taxon>
        <taxon>Kryptolebias</taxon>
    </lineage>
</organism>
<feature type="region of interest" description="Disordered" evidence="2">
    <location>
        <begin position="1"/>
        <end position="23"/>
    </location>
</feature>
<evidence type="ECO:0000313" key="7">
    <source>
        <dbReference type="Proteomes" id="UP000264800"/>
    </source>
</evidence>
<protein>
    <submittedName>
        <fullName evidence="6">GTPase, very large interferon inducible 1-like 2</fullName>
    </submittedName>
</protein>
<feature type="domain" description="Interferon-induced very large GTPase 1" evidence="5">
    <location>
        <begin position="990"/>
        <end position="1107"/>
    </location>
</feature>
<feature type="domain" description="VLIG-type G" evidence="4">
    <location>
        <begin position="607"/>
        <end position="902"/>
    </location>
</feature>
<sequence length="1687" mass="191511">MSMKRPKRLSSKKKRPPNGSPQAEILHKLGLETYRTQPLDPSSMLDISTWAMENPAPLELKDLPNAFLRRLWMLSKDARNPCCQPQHDSFINDNNLPEEKPDGPEGKSQSAINPLDLVTSVFIAANTFLQQEMSVRMSQCKFAVPLVLPNVDPEEPSQFLLWPSRGVMGQWKSHSLETDMKVQEWNLASASMPIVSCVKLGCCSISKSQVLNYVLNGSESCFETFVHRGMDGGQLPRRLSHGLVEIGWYLPIGDVRDIHPVPLVISNLRGDASTHEKCLKLLCQMSSAVIIFYGDCTEKGKQLLLSCKDMESKLILVDLSDTEDSTVGSVGQSLEQQTRLPKVSVLSGANLSEEEVANKLSEILKNWLPYRLKLVTLEAAAKSALEIGLHVDEGPVCKKAMASVEEVLKGLYEGSTEFRVKQLPLQGSLWSKLAEIDREESKQRIGKKEIDPQLQKQKKAILTELSSYKMTTAMKHFTNALCTTNKMERTYFLIWLKLKLHLMQTEKQKSLHVSFANLETEDLEHEASSSEWDSDSFCSVSIFGEENEVQPVNTEPQVSEQHCEIAQEDILQSTETNTECQSQQSDHLEQVTVQEAHVEDENSLHVPEDQRYNLDSVESATASCKEKHSDQLELDVSDSSSPTKTQVGHEKLFENQLPSCSQPFEPKSFTLGLEHFLREMGLIFELTHSRGSQNVLRLHSLATDLLLYGVPLELMDGDASNVPLCWLGCVFAELKRRLNLKQFRTRVLTSLGDYHARNAEVLSALFGVKFPDRRTRTNRGVYMVALVLPDYIRKETECDFLLLIDVEGICSVSADKTNMLLCDDIMATFATGLSDVLLQNISPLGENEFETTLTVTVNALLRTKECASLPICQLLIQDDGINSILHASQLRHLSKILQTDDKGNMNQAKSTSCVTCIKGPWSNMQLSEPVDTHYSKAVLKLKKDLIEALKRCAAKSKTPNLMEVLGRLCGVWDAVKSESFSIGLQNTNVALAFSVLCTKFSHWEDCILQNMENWLMGATKTISAMTNAFDTTVQKDLMNDLKNEAQEEVKSEINEVKSKLEAYLMKDEILKANSEALRPIIMSNISNLQDRVMDEIVQKLETFNESNCFVTQMNKFETLLAKEQQFKLLALVETSKSTKILLQDSELEEEFETVWKRTLSNFDFRSSVTDNITSRVTEVLRQNIISRGLQKHMQKLDVCDQNQTSGFQVHDEHFGYRSRLKHMFEDNNRQQRLEAQQVACKIIEECNQFVADKCSLPADFSDSYIVELLENVENTLREKSMEIKSAFEVDLKVYICNAACQDFQKLHDRYAKDGELLTCISASKTKYIAQFIYKFRKKDQCQRMAQTFISMVIKPTVADYISRSMAREIAEEIKDRAKEYESPHAFQKSLLEELIKEDQFESYVECLLFYDDFRLRKIQETVDDHLSESTSLNKWRLQKLGEIVGKVAAAVSQTTEATKGVLSDAKPLLERVCLILEKDVDVNVNKAYLNGPLFSITTEWDFFVKRLMELLSTMQLDLSQEFSQNVDVSQLLSSLPVQSQEHLLNKVRGCEKRCPLCKAPCEEEELGHEVHKSLLHRPKGMLPYGSCALHCISCPESTDPEYNKQIHEELITCKNLTSLHPNWSNFSDDPNSQKANNYWRYVLVRFNERFAAKFKQKPAKIPEEWRKITQEEALQSLNKVFPNKDCC</sequence>
<dbReference type="Pfam" id="PF25496">
    <property type="entry name" value="URGCP"/>
    <property type="match status" value="1"/>
</dbReference>
<dbReference type="InterPro" id="IPR058641">
    <property type="entry name" value="GVIN1_dom"/>
</dbReference>